<name>A0A2I1PCL4_9MICO</name>
<dbReference type="PANTHER" id="PTHR48079">
    <property type="entry name" value="PROTEIN YEEZ"/>
    <property type="match status" value="1"/>
</dbReference>
<keyword evidence="4" id="KW-1185">Reference proteome</keyword>
<protein>
    <submittedName>
        <fullName evidence="3">DUF2867 domain-containing protein</fullName>
    </submittedName>
</protein>
<accession>A0A2I1PCL4</accession>
<sequence length="515" mass="55178">MDTAATGPQIRPSTADGTTSGTATTPGIALVTGATGYIGSRLVPALLATGWQVRVLARSPAKLEGRPWADRVEVSAGDATSDEDLAEALDGVDVAYYLLHSMDGEGHFIEREQAMATTFADACDEAGVGRIVYLGGMYPLNEPLSEHLYSRKAVGDVFLAARTPAAVLQAAVIVGAGSASFEMIRHLTDRLPVMVAPAWLANRIQPIAVADVLHYLVGAASLPTEVNRAFDVGGDEVLEFRDMLQRYAQRAGLARRRIVLAPVMTPWLASHWVGVVTPVDAGVAKPLVGSLVHEVVVKDGRALEQFTGAPSGGHTPFDTAVDRALDRSDAVDAPPVGEDDLAEDPAHATPADPAWVGRQPRTETWRTAVDAPADRVWEVVSSLGGQTGWFVPDSLWSMRGRVDTLAGGPGHRHVRDHADLREGDRVDSWRVEEVGDQNGGRSVRLRSEMRLPGTARLRFTVTPAPGDDGRSVFEQEVVFVPRGLGGEAYWWGLFAAHHALFTQMHEGIVKAANRG</sequence>
<evidence type="ECO:0000256" key="1">
    <source>
        <dbReference type="SAM" id="MobiDB-lite"/>
    </source>
</evidence>
<feature type="compositionally biased region" description="Low complexity" evidence="1">
    <location>
        <begin position="12"/>
        <end position="24"/>
    </location>
</feature>
<dbReference type="PANTHER" id="PTHR48079:SF6">
    <property type="entry name" value="NAD(P)-BINDING DOMAIN-CONTAINING PROTEIN-RELATED"/>
    <property type="match status" value="1"/>
</dbReference>
<dbReference type="SUPFAM" id="SSF55961">
    <property type="entry name" value="Bet v1-like"/>
    <property type="match status" value="1"/>
</dbReference>
<feature type="region of interest" description="Disordered" evidence="1">
    <location>
        <begin position="1"/>
        <end position="24"/>
    </location>
</feature>
<dbReference type="Pfam" id="PF13460">
    <property type="entry name" value="NAD_binding_10"/>
    <property type="match status" value="1"/>
</dbReference>
<gene>
    <name evidence="3" type="ORF">CYJ76_02105</name>
</gene>
<dbReference type="SUPFAM" id="SSF51735">
    <property type="entry name" value="NAD(P)-binding Rossmann-fold domains"/>
    <property type="match status" value="1"/>
</dbReference>
<dbReference type="InterPro" id="IPR051783">
    <property type="entry name" value="NAD(P)-dependent_oxidoreduct"/>
</dbReference>
<dbReference type="EMBL" id="PKIZ01000003">
    <property type="protein sequence ID" value="PKZ42375.1"/>
    <property type="molecule type" value="Genomic_DNA"/>
</dbReference>
<dbReference type="GO" id="GO:0005737">
    <property type="term" value="C:cytoplasm"/>
    <property type="evidence" value="ECO:0007669"/>
    <property type="project" value="TreeGrafter"/>
</dbReference>
<dbReference type="InterPro" id="IPR036291">
    <property type="entry name" value="NAD(P)-bd_dom_sf"/>
</dbReference>
<dbReference type="Proteomes" id="UP000234206">
    <property type="component" value="Unassembled WGS sequence"/>
</dbReference>
<dbReference type="Pfam" id="PF11066">
    <property type="entry name" value="DUF2867"/>
    <property type="match status" value="1"/>
</dbReference>
<dbReference type="OrthoDB" id="9774199at2"/>
<evidence type="ECO:0000313" key="3">
    <source>
        <dbReference type="EMBL" id="PKZ42375.1"/>
    </source>
</evidence>
<feature type="region of interest" description="Disordered" evidence="1">
    <location>
        <begin position="330"/>
        <end position="363"/>
    </location>
</feature>
<proteinExistence type="predicted"/>
<evidence type="ECO:0000259" key="2">
    <source>
        <dbReference type="Pfam" id="PF13460"/>
    </source>
</evidence>
<feature type="domain" description="NAD(P)-binding" evidence="2">
    <location>
        <begin position="33"/>
        <end position="167"/>
    </location>
</feature>
<dbReference type="GO" id="GO:0004029">
    <property type="term" value="F:aldehyde dehydrogenase (NAD+) activity"/>
    <property type="evidence" value="ECO:0007669"/>
    <property type="project" value="TreeGrafter"/>
</dbReference>
<dbReference type="InterPro" id="IPR021295">
    <property type="entry name" value="DUF2867"/>
</dbReference>
<reference evidence="3 4" key="1">
    <citation type="submission" date="2017-12" db="EMBL/GenBank/DDBJ databases">
        <title>Phylogenetic diversity of female urinary microbiome.</title>
        <authorList>
            <person name="Thomas-White K."/>
            <person name="Wolfe A.J."/>
        </authorList>
    </citation>
    <scope>NUCLEOTIDE SEQUENCE [LARGE SCALE GENOMIC DNA]</scope>
    <source>
        <strain evidence="3 4">UMB1298</strain>
    </source>
</reference>
<dbReference type="Gene3D" id="3.40.50.720">
    <property type="entry name" value="NAD(P)-binding Rossmann-like Domain"/>
    <property type="match status" value="1"/>
</dbReference>
<dbReference type="AlphaFoldDB" id="A0A2I1PCL4"/>
<evidence type="ECO:0000313" key="4">
    <source>
        <dbReference type="Proteomes" id="UP000234206"/>
    </source>
</evidence>
<dbReference type="RefSeq" id="WP_101849114.1">
    <property type="nucleotide sequence ID" value="NZ_JBHLVH010000002.1"/>
</dbReference>
<dbReference type="InterPro" id="IPR016040">
    <property type="entry name" value="NAD(P)-bd_dom"/>
</dbReference>
<comment type="caution">
    <text evidence="3">The sequence shown here is derived from an EMBL/GenBank/DDBJ whole genome shotgun (WGS) entry which is preliminary data.</text>
</comment>
<dbReference type="CDD" id="cd07812">
    <property type="entry name" value="SRPBCC"/>
    <property type="match status" value="1"/>
</dbReference>
<organism evidence="3 4">
    <name type="scientific">Kytococcus schroeteri</name>
    <dbReference type="NCBI Taxonomy" id="138300"/>
    <lineage>
        <taxon>Bacteria</taxon>
        <taxon>Bacillati</taxon>
        <taxon>Actinomycetota</taxon>
        <taxon>Actinomycetes</taxon>
        <taxon>Micrococcales</taxon>
        <taxon>Kytococcaceae</taxon>
        <taxon>Kytococcus</taxon>
    </lineage>
</organism>